<dbReference type="Gene3D" id="2.60.200.10">
    <property type="match status" value="1"/>
</dbReference>
<dbReference type="PANTHER" id="PTHR11949">
    <property type="entry name" value="INTERFERON REGULATORY FACTOR"/>
    <property type="match status" value="1"/>
</dbReference>
<dbReference type="GO" id="GO:0002376">
    <property type="term" value="P:immune system process"/>
    <property type="evidence" value="ECO:0007669"/>
    <property type="project" value="TreeGrafter"/>
</dbReference>
<dbReference type="SUPFAM" id="SSF49879">
    <property type="entry name" value="SMAD/FHA domain"/>
    <property type="match status" value="1"/>
</dbReference>
<organism evidence="2">
    <name type="scientific">Anguilla anguilla</name>
    <name type="common">European freshwater eel</name>
    <name type="synonym">Muraena anguilla</name>
    <dbReference type="NCBI Taxonomy" id="7936"/>
    <lineage>
        <taxon>Eukaryota</taxon>
        <taxon>Metazoa</taxon>
        <taxon>Chordata</taxon>
        <taxon>Craniata</taxon>
        <taxon>Vertebrata</taxon>
        <taxon>Euteleostomi</taxon>
        <taxon>Actinopterygii</taxon>
        <taxon>Neopterygii</taxon>
        <taxon>Teleostei</taxon>
        <taxon>Anguilliformes</taxon>
        <taxon>Anguillidae</taxon>
        <taxon>Anguilla</taxon>
    </lineage>
</organism>
<dbReference type="InterPro" id="IPR019471">
    <property type="entry name" value="Interferon_reg_factor-3"/>
</dbReference>
<dbReference type="Pfam" id="PF10401">
    <property type="entry name" value="IRF-3"/>
    <property type="match status" value="1"/>
</dbReference>
<dbReference type="InterPro" id="IPR008984">
    <property type="entry name" value="SMAD_FHA_dom_sf"/>
</dbReference>
<dbReference type="AlphaFoldDB" id="A0A0E9XRR1"/>
<sequence>MKDFIQGLMNFISSGGESPSFSLFFCIGEKWPDPEHKPWEKKLIMLEVILTSLELLKLIAVDGGASSLQSVQLQISDKPSLMDALEQWMDTLES</sequence>
<name>A0A0E9XRR1_ANGAN</name>
<evidence type="ECO:0000259" key="1">
    <source>
        <dbReference type="Pfam" id="PF10401"/>
    </source>
</evidence>
<dbReference type="EMBL" id="GBXM01003150">
    <property type="protein sequence ID" value="JAI05428.1"/>
    <property type="molecule type" value="Transcribed_RNA"/>
</dbReference>
<accession>A0A0E9XRR1</accession>
<protein>
    <recommendedName>
        <fullName evidence="1">Interferon regulatory factor-3 domain-containing protein</fullName>
    </recommendedName>
</protein>
<dbReference type="PANTHER" id="PTHR11949:SF1">
    <property type="entry name" value="INTERFERON REGULATORY FACTOR 3"/>
    <property type="match status" value="1"/>
</dbReference>
<reference evidence="2" key="2">
    <citation type="journal article" date="2015" name="Fish Shellfish Immunol.">
        <title>Early steps in the European eel (Anguilla anguilla)-Vibrio vulnificus interaction in the gills: Role of the RtxA13 toxin.</title>
        <authorList>
            <person name="Callol A."/>
            <person name="Pajuelo D."/>
            <person name="Ebbesson L."/>
            <person name="Teles M."/>
            <person name="MacKenzie S."/>
            <person name="Amaro C."/>
        </authorList>
    </citation>
    <scope>NUCLEOTIDE SEQUENCE</scope>
</reference>
<evidence type="ECO:0000313" key="2">
    <source>
        <dbReference type="EMBL" id="JAI05428.1"/>
    </source>
</evidence>
<dbReference type="GO" id="GO:0005634">
    <property type="term" value="C:nucleus"/>
    <property type="evidence" value="ECO:0007669"/>
    <property type="project" value="TreeGrafter"/>
</dbReference>
<dbReference type="GO" id="GO:0000981">
    <property type="term" value="F:DNA-binding transcription factor activity, RNA polymerase II-specific"/>
    <property type="evidence" value="ECO:0007669"/>
    <property type="project" value="TreeGrafter"/>
</dbReference>
<dbReference type="InterPro" id="IPR017855">
    <property type="entry name" value="SMAD-like_dom_sf"/>
</dbReference>
<dbReference type="GO" id="GO:0000978">
    <property type="term" value="F:RNA polymerase II cis-regulatory region sequence-specific DNA binding"/>
    <property type="evidence" value="ECO:0007669"/>
    <property type="project" value="TreeGrafter"/>
</dbReference>
<proteinExistence type="predicted"/>
<feature type="domain" description="Interferon regulatory factor-3" evidence="1">
    <location>
        <begin position="2"/>
        <end position="55"/>
    </location>
</feature>
<reference evidence="2" key="1">
    <citation type="submission" date="2014-11" db="EMBL/GenBank/DDBJ databases">
        <authorList>
            <person name="Amaro Gonzalez C."/>
        </authorList>
    </citation>
    <scope>NUCLEOTIDE SEQUENCE</scope>
</reference>